<protein>
    <recommendedName>
        <fullName evidence="6">Competence protein CoiA</fullName>
    </recommendedName>
</protein>
<dbReference type="InterPro" id="IPR021176">
    <property type="entry name" value="Competence-induced_CoiA"/>
</dbReference>
<evidence type="ECO:0000313" key="4">
    <source>
        <dbReference type="EMBL" id="PKG25550.1"/>
    </source>
</evidence>
<dbReference type="InterPro" id="IPR010330">
    <property type="entry name" value="CoiA_nuc"/>
</dbReference>
<dbReference type="Pfam" id="PF25164">
    <property type="entry name" value="CoiA_N"/>
    <property type="match status" value="1"/>
</dbReference>
<dbReference type="InterPro" id="IPR057253">
    <property type="entry name" value="CoiA-like_N"/>
</dbReference>
<keyword evidence="5" id="KW-1185">Reference proteome</keyword>
<feature type="domain" description="Competence protein CoiA C-terminal" evidence="3">
    <location>
        <begin position="229"/>
        <end position="369"/>
    </location>
</feature>
<dbReference type="AlphaFoldDB" id="A0A2N0Z7R7"/>
<dbReference type="OrthoDB" id="3784230at2"/>
<dbReference type="InterPro" id="IPR057252">
    <property type="entry name" value="CoiA_C"/>
</dbReference>
<dbReference type="Proteomes" id="UP000233375">
    <property type="component" value="Unassembled WGS sequence"/>
</dbReference>
<feature type="domain" description="Competence protein CoiA nuclease-like" evidence="1">
    <location>
        <begin position="67"/>
        <end position="214"/>
    </location>
</feature>
<proteinExistence type="predicted"/>
<evidence type="ECO:0000259" key="1">
    <source>
        <dbReference type="Pfam" id="PF06054"/>
    </source>
</evidence>
<evidence type="ECO:0000259" key="2">
    <source>
        <dbReference type="Pfam" id="PF25164"/>
    </source>
</evidence>
<feature type="domain" description="Competence protein CoiA-like N-terminal" evidence="2">
    <location>
        <begin position="16"/>
        <end position="62"/>
    </location>
</feature>
<dbReference type="PIRSF" id="PIRSF007487">
    <property type="entry name" value="Competence-induced_CoiA_bac"/>
    <property type="match status" value="1"/>
</dbReference>
<evidence type="ECO:0008006" key="6">
    <source>
        <dbReference type="Google" id="ProtNLM"/>
    </source>
</evidence>
<sequence length="404" mass="48239">MFTAKLESGQIINLWKTKRGNLKKMRQNVSFYCPECNGKVILKMGEKKIMHFAHERERGCQANAEAESSYHLEGKLQLYYYLKRMGLNPELEPYFSFIKQRGDIGVVINNQYYVIEYQCSPINTDLLRKRTSGYLSRQIVPIWILGFKNMKKVTRGMLRLSTFSSQFIVNYHEQYILPSYCSIQQKFYFYHSFFPLTVNQTYCICTTKSLKELTDFPSIQKYNPMLPLDQWKHGIRKQKMYHIHYQTNINNQFLKEIYLHKLHPHFLPPYIGIPLPSTILFETPSLFWQTFVIIDSFLGENKGKIISFQKILDYFYRRIDNQHIKLRKLLLETDEKSWKHAVLDYLQTLVKINIVQEIKPNFFLFKGEIKTDFHYQNQHLWEDEFYKKYAKVLLARKINEGGIG</sequence>
<evidence type="ECO:0000313" key="5">
    <source>
        <dbReference type="Proteomes" id="UP000233375"/>
    </source>
</evidence>
<dbReference type="EMBL" id="PISE01000003">
    <property type="protein sequence ID" value="PKG25550.1"/>
    <property type="molecule type" value="Genomic_DNA"/>
</dbReference>
<accession>A0A2N0Z7R7</accession>
<dbReference type="RefSeq" id="WP_101175274.1">
    <property type="nucleotide sequence ID" value="NZ_PISE01000003.1"/>
</dbReference>
<organism evidence="4 5">
    <name type="scientific">Niallia nealsonii</name>
    <dbReference type="NCBI Taxonomy" id="115979"/>
    <lineage>
        <taxon>Bacteria</taxon>
        <taxon>Bacillati</taxon>
        <taxon>Bacillota</taxon>
        <taxon>Bacilli</taxon>
        <taxon>Bacillales</taxon>
        <taxon>Bacillaceae</taxon>
        <taxon>Niallia</taxon>
    </lineage>
</organism>
<gene>
    <name evidence="4" type="ORF">CWS01_01515</name>
</gene>
<evidence type="ECO:0000259" key="3">
    <source>
        <dbReference type="Pfam" id="PF25166"/>
    </source>
</evidence>
<comment type="caution">
    <text evidence="4">The sequence shown here is derived from an EMBL/GenBank/DDBJ whole genome shotgun (WGS) entry which is preliminary data.</text>
</comment>
<reference evidence="4 5" key="1">
    <citation type="journal article" date="2003" name="Int. J. Syst. Evol. Microbiol.">
        <title>Bacillus nealsonii sp. nov., isolated from a spacecraft-assembly facility, whose spores are gamma-radiation resistant.</title>
        <authorList>
            <person name="Venkateswaran K."/>
            <person name="Kempf M."/>
            <person name="Chen F."/>
            <person name="Satomi M."/>
            <person name="Nicholson W."/>
            <person name="Kern R."/>
        </authorList>
    </citation>
    <scope>NUCLEOTIDE SEQUENCE [LARGE SCALE GENOMIC DNA]</scope>
    <source>
        <strain evidence="4 5">FO-92</strain>
    </source>
</reference>
<dbReference type="Pfam" id="PF06054">
    <property type="entry name" value="CoiA_nuc"/>
    <property type="match status" value="1"/>
</dbReference>
<name>A0A2N0Z7R7_9BACI</name>
<dbReference type="Pfam" id="PF25166">
    <property type="entry name" value="CoiA_C"/>
    <property type="match status" value="1"/>
</dbReference>